<reference evidence="16" key="1">
    <citation type="submission" date="2024-04" db="EMBL/GenBank/DDBJ databases">
        <authorList>
            <person name="Shaw F."/>
            <person name="Minotto A."/>
        </authorList>
    </citation>
    <scope>NUCLEOTIDE SEQUENCE [LARGE SCALE GENOMIC DNA]</scope>
</reference>
<evidence type="ECO:0000256" key="9">
    <source>
        <dbReference type="ARBA" id="ARBA00023136"/>
    </source>
</evidence>
<keyword evidence="5" id="KW-0479">Metal-binding</keyword>
<keyword evidence="8 12" id="KW-1133">Transmembrane helix</keyword>
<evidence type="ECO:0000256" key="3">
    <source>
        <dbReference type="ARBA" id="ARBA00012483"/>
    </source>
</evidence>
<keyword evidence="13" id="KW-0732">Signal</keyword>
<dbReference type="InterPro" id="IPR013083">
    <property type="entry name" value="Znf_RING/FYVE/PHD"/>
</dbReference>
<dbReference type="SMART" id="SM00184">
    <property type="entry name" value="RING"/>
    <property type="match status" value="1"/>
</dbReference>
<protein>
    <recommendedName>
        <fullName evidence="3">RING-type E3 ubiquitin transferase</fullName>
        <ecNumber evidence="3">2.3.2.27</ecNumber>
    </recommendedName>
</protein>
<organism evidence="15 16">
    <name type="scientific">Somion occarium</name>
    <dbReference type="NCBI Taxonomy" id="3059160"/>
    <lineage>
        <taxon>Eukaryota</taxon>
        <taxon>Fungi</taxon>
        <taxon>Dikarya</taxon>
        <taxon>Basidiomycota</taxon>
        <taxon>Agaricomycotina</taxon>
        <taxon>Agaricomycetes</taxon>
        <taxon>Polyporales</taxon>
        <taxon>Cerrenaceae</taxon>
        <taxon>Somion</taxon>
    </lineage>
</organism>
<dbReference type="InterPro" id="IPR046450">
    <property type="entry name" value="PA_dom_sf"/>
</dbReference>
<feature type="compositionally biased region" description="Basic and acidic residues" evidence="11">
    <location>
        <begin position="336"/>
        <end position="345"/>
    </location>
</feature>
<evidence type="ECO:0000256" key="10">
    <source>
        <dbReference type="PROSITE-ProRule" id="PRU00175"/>
    </source>
</evidence>
<dbReference type="Gene3D" id="3.50.30.30">
    <property type="match status" value="1"/>
</dbReference>
<dbReference type="Pfam" id="PF02225">
    <property type="entry name" value="PA"/>
    <property type="match status" value="1"/>
</dbReference>
<keyword evidence="9 12" id="KW-0472">Membrane</keyword>
<dbReference type="Proteomes" id="UP001497453">
    <property type="component" value="Chromosome 7"/>
</dbReference>
<evidence type="ECO:0000313" key="15">
    <source>
        <dbReference type="EMBL" id="CAL1712339.1"/>
    </source>
</evidence>
<dbReference type="SUPFAM" id="SSF52025">
    <property type="entry name" value="PA domain"/>
    <property type="match status" value="1"/>
</dbReference>
<comment type="subcellular location">
    <subcellularLocation>
        <location evidence="2">Membrane</location>
        <topology evidence="2">Single-pass membrane protein</topology>
    </subcellularLocation>
</comment>
<evidence type="ECO:0000259" key="14">
    <source>
        <dbReference type="PROSITE" id="PS50089"/>
    </source>
</evidence>
<evidence type="ECO:0000256" key="6">
    <source>
        <dbReference type="ARBA" id="ARBA00022771"/>
    </source>
</evidence>
<gene>
    <name evidence="15" type="ORF">GFSPODELE1_LOCUS8785</name>
</gene>
<dbReference type="EMBL" id="OZ037950">
    <property type="protein sequence ID" value="CAL1712339.1"/>
    <property type="molecule type" value="Genomic_DNA"/>
</dbReference>
<dbReference type="InterPro" id="IPR051653">
    <property type="entry name" value="E3_ligase_sorting_rcpt"/>
</dbReference>
<comment type="catalytic activity">
    <reaction evidence="1">
        <text>S-ubiquitinyl-[E2 ubiquitin-conjugating enzyme]-L-cysteine + [acceptor protein]-L-lysine = [E2 ubiquitin-conjugating enzyme]-L-cysteine + N(6)-ubiquitinyl-[acceptor protein]-L-lysine.</text>
        <dbReference type="EC" id="2.3.2.27"/>
    </reaction>
</comment>
<evidence type="ECO:0000256" key="12">
    <source>
        <dbReference type="SAM" id="Phobius"/>
    </source>
</evidence>
<accession>A0ABP1DYL2</accession>
<keyword evidence="4 12" id="KW-0812">Transmembrane</keyword>
<evidence type="ECO:0000256" key="1">
    <source>
        <dbReference type="ARBA" id="ARBA00000900"/>
    </source>
</evidence>
<feature type="chain" id="PRO_5045828291" description="RING-type E3 ubiquitin transferase" evidence="13">
    <location>
        <begin position="19"/>
        <end position="487"/>
    </location>
</feature>
<evidence type="ECO:0000256" key="5">
    <source>
        <dbReference type="ARBA" id="ARBA00022723"/>
    </source>
</evidence>
<keyword evidence="6 10" id="KW-0863">Zinc-finger</keyword>
<dbReference type="EC" id="2.3.2.27" evidence="3"/>
<evidence type="ECO:0000256" key="2">
    <source>
        <dbReference type="ARBA" id="ARBA00004167"/>
    </source>
</evidence>
<evidence type="ECO:0000256" key="8">
    <source>
        <dbReference type="ARBA" id="ARBA00022989"/>
    </source>
</evidence>
<feature type="transmembrane region" description="Helical" evidence="12">
    <location>
        <begin position="246"/>
        <end position="270"/>
    </location>
</feature>
<dbReference type="PANTHER" id="PTHR47168:SF1">
    <property type="entry name" value="OS02G0798600 PROTEIN"/>
    <property type="match status" value="1"/>
</dbReference>
<feature type="region of interest" description="Disordered" evidence="11">
    <location>
        <begin position="323"/>
        <end position="345"/>
    </location>
</feature>
<dbReference type="SUPFAM" id="SSF57850">
    <property type="entry name" value="RING/U-box"/>
    <property type="match status" value="1"/>
</dbReference>
<name>A0ABP1DYL2_9APHY</name>
<evidence type="ECO:0000256" key="11">
    <source>
        <dbReference type="SAM" id="MobiDB-lite"/>
    </source>
</evidence>
<evidence type="ECO:0000313" key="16">
    <source>
        <dbReference type="Proteomes" id="UP001497453"/>
    </source>
</evidence>
<sequence>MFPSFLLIIYLLVTPTVAHTVSWLRKFSLAHIPGTDVGPGAHEGPTNGWLWQWAWAADGTVSIVDRTPAITFPARPASFGLELLDPLLGYVIPLSSFTAPCPRSNDTSSTSFWSRTPVSFRFGRKYEPDPVLGCPELCISGPNVPDQDEKWIALVQRGGCPFVDKARMAQKLGASAVVVGGDRENPDALLNMYSETDASDVKIAATYIKYWDYLQLSSLIASSNTSHNGLRTLSLLITTEYSAWEWYSPIITFIVILLLPTLLTFLTLLIHRIRAARAAQRDRAPEEFVHRLPWRVWTGTGWEKHDPIIEHPPPHPHSFLPTLHTPGHARASSADSSRRDLERGEVVEEEELRIRREQELEEEEEPEWMEHQSECAICLEMFAKGERVRVLPCGHMFHLDEVDEWLINRKKLCPVCKADVTQPQSRLPHQHITPVSASTLLPPPPPSSSASSSLGSSPVAPSPISLPASLATPTERTPLLHSSASSP</sequence>
<feature type="region of interest" description="Disordered" evidence="11">
    <location>
        <begin position="436"/>
        <end position="487"/>
    </location>
</feature>
<proteinExistence type="predicted"/>
<feature type="signal peptide" evidence="13">
    <location>
        <begin position="1"/>
        <end position="18"/>
    </location>
</feature>
<feature type="compositionally biased region" description="Polar residues" evidence="11">
    <location>
        <begin position="471"/>
        <end position="487"/>
    </location>
</feature>
<feature type="compositionally biased region" description="Low complexity" evidence="11">
    <location>
        <begin position="448"/>
        <end position="463"/>
    </location>
</feature>
<keyword evidence="7" id="KW-0862">Zinc</keyword>
<evidence type="ECO:0000256" key="13">
    <source>
        <dbReference type="SAM" id="SignalP"/>
    </source>
</evidence>
<dbReference type="PROSITE" id="PS50089">
    <property type="entry name" value="ZF_RING_2"/>
    <property type="match status" value="1"/>
</dbReference>
<dbReference type="InterPro" id="IPR003137">
    <property type="entry name" value="PA_domain"/>
</dbReference>
<dbReference type="Gene3D" id="3.30.40.10">
    <property type="entry name" value="Zinc/RING finger domain, C3HC4 (zinc finger)"/>
    <property type="match status" value="1"/>
</dbReference>
<dbReference type="PANTHER" id="PTHR47168">
    <property type="entry name" value="RING ZINC FINGER DOMAIN SUPERFAMILY PROTEIN-RELATED"/>
    <property type="match status" value="1"/>
</dbReference>
<evidence type="ECO:0000256" key="7">
    <source>
        <dbReference type="ARBA" id="ARBA00022833"/>
    </source>
</evidence>
<dbReference type="InterPro" id="IPR001841">
    <property type="entry name" value="Znf_RING"/>
</dbReference>
<feature type="domain" description="RING-type" evidence="14">
    <location>
        <begin position="375"/>
        <end position="417"/>
    </location>
</feature>
<dbReference type="Pfam" id="PF13639">
    <property type="entry name" value="zf-RING_2"/>
    <property type="match status" value="1"/>
</dbReference>
<keyword evidence="16" id="KW-1185">Reference proteome</keyword>
<evidence type="ECO:0000256" key="4">
    <source>
        <dbReference type="ARBA" id="ARBA00022692"/>
    </source>
</evidence>